<name>A0A1V9XFM7_9ACAR</name>
<feature type="transmembrane region" description="Helical" evidence="2">
    <location>
        <begin position="30"/>
        <end position="48"/>
    </location>
</feature>
<keyword evidence="2" id="KW-1133">Transmembrane helix</keyword>
<keyword evidence="2" id="KW-0812">Transmembrane</keyword>
<keyword evidence="4" id="KW-1185">Reference proteome</keyword>
<proteinExistence type="predicted"/>
<reference evidence="3 4" key="1">
    <citation type="journal article" date="2017" name="Gigascience">
        <title>Draft genome of the honey bee ectoparasitic mite, Tropilaelaps mercedesae, is shaped by the parasitic life history.</title>
        <authorList>
            <person name="Dong X."/>
            <person name="Armstrong S.D."/>
            <person name="Xia D."/>
            <person name="Makepeace B.L."/>
            <person name="Darby A.C."/>
            <person name="Kadowaki T."/>
        </authorList>
    </citation>
    <scope>NUCLEOTIDE SEQUENCE [LARGE SCALE GENOMIC DNA]</scope>
    <source>
        <strain evidence="3">Wuxi-XJTLU</strain>
    </source>
</reference>
<feature type="region of interest" description="Disordered" evidence="1">
    <location>
        <begin position="58"/>
        <end position="85"/>
    </location>
</feature>
<evidence type="ECO:0000256" key="1">
    <source>
        <dbReference type="SAM" id="MobiDB-lite"/>
    </source>
</evidence>
<dbReference type="AlphaFoldDB" id="A0A1V9XFM7"/>
<organism evidence="3 4">
    <name type="scientific">Tropilaelaps mercedesae</name>
    <dbReference type="NCBI Taxonomy" id="418985"/>
    <lineage>
        <taxon>Eukaryota</taxon>
        <taxon>Metazoa</taxon>
        <taxon>Ecdysozoa</taxon>
        <taxon>Arthropoda</taxon>
        <taxon>Chelicerata</taxon>
        <taxon>Arachnida</taxon>
        <taxon>Acari</taxon>
        <taxon>Parasitiformes</taxon>
        <taxon>Mesostigmata</taxon>
        <taxon>Gamasina</taxon>
        <taxon>Dermanyssoidea</taxon>
        <taxon>Laelapidae</taxon>
        <taxon>Tropilaelaps</taxon>
    </lineage>
</organism>
<keyword evidence="2" id="KW-0472">Membrane</keyword>
<dbReference type="Proteomes" id="UP000192247">
    <property type="component" value="Unassembled WGS sequence"/>
</dbReference>
<dbReference type="EMBL" id="MNPL01011994">
    <property type="protein sequence ID" value="OQR72334.1"/>
    <property type="molecule type" value="Genomic_DNA"/>
</dbReference>
<comment type="caution">
    <text evidence="3">The sequence shown here is derived from an EMBL/GenBank/DDBJ whole genome shotgun (WGS) entry which is preliminary data.</text>
</comment>
<protein>
    <submittedName>
        <fullName evidence="3">Uncharacterized protein</fullName>
    </submittedName>
</protein>
<evidence type="ECO:0000313" key="3">
    <source>
        <dbReference type="EMBL" id="OQR72334.1"/>
    </source>
</evidence>
<dbReference type="OrthoDB" id="10621071at2759"/>
<dbReference type="InParanoid" id="A0A1V9XFM7"/>
<evidence type="ECO:0000313" key="4">
    <source>
        <dbReference type="Proteomes" id="UP000192247"/>
    </source>
</evidence>
<gene>
    <name evidence="3" type="ORF">BIW11_10455</name>
</gene>
<sequence length="352" mass="39872">MCESQSDGQEESAPTQTLADECCTAEVCQYLVLLIPAGILVTIIYMVLKSTGKYYPTEDNHDVRPTENASGTAPETANPRERRELDASVKGNLAQLWLINTNQTFSSPARESRATPADNDDSATEGKSFNISCDYDRKWTSMYSTTVTSTLWQVKDNIENNARRFRVHYKIEATLSVPYSFLRGKAFRGAYIAVMFAAIRTNLTFVYDYVDCSGPFQPIWIVENPIFRDGKIVYRSHRRKGPRNGQLVDYFICSNNDVGRRKNYIHHSRFKVKADLDITSRRLQLQTCRGGTNVCDVTYDDWVPISTAEVDFESITTVFLADWLGGYFPGFDLSGVATWCVLEDEEKNNKGH</sequence>
<accession>A0A1V9XFM7</accession>
<evidence type="ECO:0000256" key="2">
    <source>
        <dbReference type="SAM" id="Phobius"/>
    </source>
</evidence>